<evidence type="ECO:0000313" key="2">
    <source>
        <dbReference type="Proteomes" id="UP001259572"/>
    </source>
</evidence>
<dbReference type="Pfam" id="PF13557">
    <property type="entry name" value="Phenol_MetA_deg"/>
    <property type="match status" value="1"/>
</dbReference>
<name>A0ABU3QB56_9SPHN</name>
<dbReference type="Proteomes" id="UP001259572">
    <property type="component" value="Unassembled WGS sequence"/>
</dbReference>
<sequence length="271" mass="28381">MTDRIPKAIRIIGMLMLAGLPSSISAEALRDFCPDRPGLGTPACTIDTGRFAVELGLGDWTLEREAGGRSDTIVTGDLLLRYGVSDALEAQIGWTAFGFARERDRGGSVRRDNGTGDVRIALRRNLRNPDGSGFAAAVMPFITLPVGGAAIGEKTMTAGIVLPASYEFAKGMQVAFSGQIDAAADADGDGHHLAYGAVLGADAPIGRSVSATIEVAARRDGEEGQGRTGLQTGFSLAWLIGQSLQADAGAIIGVNRHAPDLRLYLGIARRF</sequence>
<keyword evidence="2" id="KW-1185">Reference proteome</keyword>
<comment type="caution">
    <text evidence="1">The sequence shown here is derived from an EMBL/GenBank/DDBJ whole genome shotgun (WGS) entry which is preliminary data.</text>
</comment>
<dbReference type="RefSeq" id="WP_315727981.1">
    <property type="nucleotide sequence ID" value="NZ_JAVUPU010000010.1"/>
</dbReference>
<gene>
    <name evidence="1" type="ORF">RQX22_16800</name>
</gene>
<accession>A0ABU3QB56</accession>
<dbReference type="EMBL" id="JAVUPU010000010">
    <property type="protein sequence ID" value="MDT9600622.1"/>
    <property type="molecule type" value="Genomic_DNA"/>
</dbReference>
<proteinExistence type="predicted"/>
<protein>
    <submittedName>
        <fullName evidence="1">Transporter</fullName>
    </submittedName>
</protein>
<reference evidence="1 2" key="1">
    <citation type="submission" date="2023-05" db="EMBL/GenBank/DDBJ databases">
        <authorList>
            <person name="Guo Y."/>
        </authorList>
    </citation>
    <scope>NUCLEOTIDE SEQUENCE [LARGE SCALE GENOMIC DNA]</scope>
    <source>
        <strain evidence="1 2">GR2756</strain>
    </source>
</reference>
<dbReference type="InterPro" id="IPR025737">
    <property type="entry name" value="FApF"/>
</dbReference>
<organism evidence="1 2">
    <name type="scientific">Sphingosinicella rhizophila</name>
    <dbReference type="NCBI Taxonomy" id="3050082"/>
    <lineage>
        <taxon>Bacteria</taxon>
        <taxon>Pseudomonadati</taxon>
        <taxon>Pseudomonadota</taxon>
        <taxon>Alphaproteobacteria</taxon>
        <taxon>Sphingomonadales</taxon>
        <taxon>Sphingosinicellaceae</taxon>
        <taxon>Sphingosinicella</taxon>
    </lineage>
</organism>
<evidence type="ECO:0000313" key="1">
    <source>
        <dbReference type="EMBL" id="MDT9600622.1"/>
    </source>
</evidence>